<evidence type="ECO:0000256" key="3">
    <source>
        <dbReference type="ARBA" id="ARBA00007164"/>
    </source>
</evidence>
<feature type="active site" description="Acyl-ester intermediate" evidence="13">
    <location>
        <position position="95"/>
    </location>
</feature>
<evidence type="ECO:0000256" key="17">
    <source>
        <dbReference type="SAM" id="Phobius"/>
    </source>
</evidence>
<evidence type="ECO:0000256" key="9">
    <source>
        <dbReference type="ARBA" id="ARBA00022960"/>
    </source>
</evidence>
<keyword evidence="9" id="KW-0133">Cell shape</keyword>
<evidence type="ECO:0000256" key="11">
    <source>
        <dbReference type="ARBA" id="ARBA00023316"/>
    </source>
</evidence>
<dbReference type="Proteomes" id="UP000806542">
    <property type="component" value="Unassembled WGS sequence"/>
</dbReference>
<keyword evidence="10" id="KW-0573">Peptidoglycan synthesis</keyword>
<keyword evidence="5 20" id="KW-0121">Carboxypeptidase</keyword>
<dbReference type="PANTHER" id="PTHR21581:SF6">
    <property type="entry name" value="TRAFFICKING PROTEIN PARTICLE COMPLEX SUBUNIT 12"/>
    <property type="match status" value="1"/>
</dbReference>
<evidence type="ECO:0000256" key="13">
    <source>
        <dbReference type="PIRSR" id="PIRSR618044-1"/>
    </source>
</evidence>
<protein>
    <recommendedName>
        <fullName evidence="4">serine-type D-Ala-D-Ala carboxypeptidase</fullName>
        <ecNumber evidence="4">3.4.16.4</ecNumber>
    </recommendedName>
</protein>
<dbReference type="AlphaFoldDB" id="A0A9D5M226"/>
<dbReference type="InterPro" id="IPR037167">
    <property type="entry name" value="Peptidase_S11_C_sf"/>
</dbReference>
<dbReference type="InterPro" id="IPR001967">
    <property type="entry name" value="Peptidase_S11_N"/>
</dbReference>
<comment type="pathway">
    <text evidence="2">Cell wall biogenesis; peptidoglycan biosynthesis.</text>
</comment>
<keyword evidence="8" id="KW-0378">Hydrolase</keyword>
<name>A0A9D5M226_9FIRM</name>
<evidence type="ECO:0000256" key="15">
    <source>
        <dbReference type="RuleBase" id="RU004016"/>
    </source>
</evidence>
<keyword evidence="17" id="KW-0812">Transmembrane</keyword>
<reference evidence="20" key="1">
    <citation type="submission" date="2020-10" db="EMBL/GenBank/DDBJ databases">
        <title>ChiBAC.</title>
        <authorList>
            <person name="Zenner C."/>
            <person name="Hitch T.C.A."/>
            <person name="Clavel T."/>
        </authorList>
    </citation>
    <scope>NUCLEOTIDE SEQUENCE</scope>
    <source>
        <strain evidence="20">DSM 107454</strain>
    </source>
</reference>
<dbReference type="PRINTS" id="PR00725">
    <property type="entry name" value="DADACBPTASE1"/>
</dbReference>
<dbReference type="SUPFAM" id="SSF69189">
    <property type="entry name" value="Penicillin-binding protein associated domain"/>
    <property type="match status" value="1"/>
</dbReference>
<evidence type="ECO:0000256" key="1">
    <source>
        <dbReference type="ARBA" id="ARBA00003217"/>
    </source>
</evidence>
<keyword evidence="17" id="KW-1133">Transmembrane helix</keyword>
<keyword evidence="7 18" id="KW-0732">Signal</keyword>
<dbReference type="PANTHER" id="PTHR21581">
    <property type="entry name" value="D-ALANYL-D-ALANINE CARBOXYPEPTIDASE"/>
    <property type="match status" value="1"/>
</dbReference>
<dbReference type="Gene3D" id="2.60.410.10">
    <property type="entry name" value="D-Ala-D-Ala carboxypeptidase, C-terminal domain"/>
    <property type="match status" value="1"/>
</dbReference>
<dbReference type="SMART" id="SM00936">
    <property type="entry name" value="PBP5_C"/>
    <property type="match status" value="1"/>
</dbReference>
<dbReference type="InterPro" id="IPR012338">
    <property type="entry name" value="Beta-lactam/transpept-like"/>
</dbReference>
<dbReference type="GO" id="GO:0071555">
    <property type="term" value="P:cell wall organization"/>
    <property type="evidence" value="ECO:0007669"/>
    <property type="project" value="UniProtKB-KW"/>
</dbReference>
<feature type="signal peptide" evidence="18">
    <location>
        <begin position="1"/>
        <end position="28"/>
    </location>
</feature>
<dbReference type="GO" id="GO:0008360">
    <property type="term" value="P:regulation of cell shape"/>
    <property type="evidence" value="ECO:0007669"/>
    <property type="project" value="UniProtKB-KW"/>
</dbReference>
<feature type="compositionally biased region" description="Low complexity" evidence="16">
    <location>
        <begin position="31"/>
        <end position="49"/>
    </location>
</feature>
<dbReference type="EC" id="3.4.16.4" evidence="4"/>
<evidence type="ECO:0000256" key="4">
    <source>
        <dbReference type="ARBA" id="ARBA00012448"/>
    </source>
</evidence>
<feature type="binding site" evidence="14">
    <location>
        <position position="273"/>
    </location>
    <ligand>
        <name>substrate</name>
    </ligand>
</feature>
<dbReference type="Pfam" id="PF07943">
    <property type="entry name" value="PBP5_C"/>
    <property type="match status" value="1"/>
</dbReference>
<dbReference type="GO" id="GO:0006508">
    <property type="term" value="P:proteolysis"/>
    <property type="evidence" value="ECO:0007669"/>
    <property type="project" value="UniProtKB-KW"/>
</dbReference>
<evidence type="ECO:0000256" key="18">
    <source>
        <dbReference type="SAM" id="SignalP"/>
    </source>
</evidence>
<keyword evidence="17" id="KW-0472">Membrane</keyword>
<evidence type="ECO:0000256" key="16">
    <source>
        <dbReference type="SAM" id="MobiDB-lite"/>
    </source>
</evidence>
<evidence type="ECO:0000256" key="5">
    <source>
        <dbReference type="ARBA" id="ARBA00022645"/>
    </source>
</evidence>
<dbReference type="GO" id="GO:0009252">
    <property type="term" value="P:peptidoglycan biosynthetic process"/>
    <property type="evidence" value="ECO:0007669"/>
    <property type="project" value="UniProtKB-KW"/>
</dbReference>
<evidence type="ECO:0000259" key="19">
    <source>
        <dbReference type="SMART" id="SM00936"/>
    </source>
</evidence>
<comment type="function">
    <text evidence="1">Removes C-terminal D-alanyl residues from sugar-peptide cell wall precursors.</text>
</comment>
<feature type="transmembrane region" description="Helical" evidence="17">
    <location>
        <begin position="427"/>
        <end position="457"/>
    </location>
</feature>
<evidence type="ECO:0000256" key="8">
    <source>
        <dbReference type="ARBA" id="ARBA00022801"/>
    </source>
</evidence>
<dbReference type="GO" id="GO:0009002">
    <property type="term" value="F:serine-type D-Ala-D-Ala carboxypeptidase activity"/>
    <property type="evidence" value="ECO:0007669"/>
    <property type="project" value="UniProtKB-EC"/>
</dbReference>
<evidence type="ECO:0000313" key="21">
    <source>
        <dbReference type="Proteomes" id="UP000806542"/>
    </source>
</evidence>
<dbReference type="SUPFAM" id="SSF56601">
    <property type="entry name" value="beta-lactamase/transpeptidase-like"/>
    <property type="match status" value="1"/>
</dbReference>
<gene>
    <name evidence="20" type="ORF">INF28_01630</name>
</gene>
<keyword evidence="21" id="KW-1185">Reference proteome</keyword>
<dbReference type="EMBL" id="JADCKB010000002">
    <property type="protein sequence ID" value="MBE5039170.1"/>
    <property type="molecule type" value="Genomic_DNA"/>
</dbReference>
<comment type="catalytic activity">
    <reaction evidence="12">
        <text>Preferential cleavage: (Ac)2-L-Lys-D-Ala-|-D-Ala. Also transpeptidation of peptidyl-alanyl moieties that are N-acyl substituents of D-alanine.</text>
        <dbReference type="EC" id="3.4.16.4"/>
    </reaction>
</comment>
<dbReference type="RefSeq" id="WP_226391733.1">
    <property type="nucleotide sequence ID" value="NZ_JADCKB010000002.1"/>
</dbReference>
<proteinExistence type="inferred from homology"/>
<feature type="chain" id="PRO_5039215914" description="serine-type D-Ala-D-Ala carboxypeptidase" evidence="18">
    <location>
        <begin position="29"/>
        <end position="477"/>
    </location>
</feature>
<evidence type="ECO:0000256" key="10">
    <source>
        <dbReference type="ARBA" id="ARBA00022984"/>
    </source>
</evidence>
<accession>A0A9D5M226</accession>
<feature type="active site" evidence="13">
    <location>
        <position position="158"/>
    </location>
</feature>
<feature type="region of interest" description="Disordered" evidence="16">
    <location>
        <begin position="31"/>
        <end position="62"/>
    </location>
</feature>
<sequence>MKNRKRVLCALWAVFLLWQVLLPAAVFGEPTASPAASSAPSTQTDTSAAEQTQNSHMDANGRPILGQGETGILIESTSGTVLYESESEKQMFPASTTKIMTALLAAEALEKGEVTLEEQIEITPEMLSGLAADSSTMNLKEGEIISFDALLKGLLIPSGNDAAMAIAFRLAGNDQAFVEKMNAKAAELGLSGTHFMNPHGLHDDNHYTTAADMAKIAQAAMQYEIFRDTVDIAHIKIPPTNKTEKERYYINTNGLLSTMRYLEYYYKGANGIKTGNTSQAGNCLVFSAVQNGMELIGVVFHGKDVAASHQDSIRLLDYGFSQYEIISPISEGEILGEVRVKQGKSTDSVTLSSEGNIKVVVPKGTTRQDLEIRPEIPDAIYAPVYKDQVAAKVTVLYNGTELASGNLRADVDVERSPFWPVQALGEWLWSFFLVRIITYLVLAVLLVLILFFILGLYRSLKTAQYRKKSQNRRGRRK</sequence>
<dbReference type="Pfam" id="PF00768">
    <property type="entry name" value="Peptidase_S11"/>
    <property type="match status" value="1"/>
</dbReference>
<evidence type="ECO:0000256" key="14">
    <source>
        <dbReference type="PIRSR" id="PIRSR618044-2"/>
    </source>
</evidence>
<dbReference type="InterPro" id="IPR012907">
    <property type="entry name" value="Peptidase_S11_C"/>
</dbReference>
<keyword evidence="11" id="KW-0961">Cell wall biogenesis/degradation</keyword>
<feature type="active site" description="Proton acceptor" evidence="13">
    <location>
        <position position="98"/>
    </location>
</feature>
<comment type="caution">
    <text evidence="20">The sequence shown here is derived from an EMBL/GenBank/DDBJ whole genome shotgun (WGS) entry which is preliminary data.</text>
</comment>
<evidence type="ECO:0000256" key="7">
    <source>
        <dbReference type="ARBA" id="ARBA00022729"/>
    </source>
</evidence>
<dbReference type="Gene3D" id="3.40.710.10">
    <property type="entry name" value="DD-peptidase/beta-lactamase superfamily"/>
    <property type="match status" value="1"/>
</dbReference>
<evidence type="ECO:0000313" key="20">
    <source>
        <dbReference type="EMBL" id="MBE5039170.1"/>
    </source>
</evidence>
<evidence type="ECO:0000256" key="2">
    <source>
        <dbReference type="ARBA" id="ARBA00004752"/>
    </source>
</evidence>
<keyword evidence="6" id="KW-0645">Protease</keyword>
<comment type="similarity">
    <text evidence="3 15">Belongs to the peptidase S11 family.</text>
</comment>
<evidence type="ECO:0000256" key="6">
    <source>
        <dbReference type="ARBA" id="ARBA00022670"/>
    </source>
</evidence>
<dbReference type="InterPro" id="IPR015956">
    <property type="entry name" value="Peniciliin-bd_prot_C_sf"/>
</dbReference>
<dbReference type="InterPro" id="IPR018044">
    <property type="entry name" value="Peptidase_S11"/>
</dbReference>
<organism evidence="20 21">
    <name type="scientific">Ructibacterium gallinarum</name>
    <dbReference type="NCBI Taxonomy" id="2779355"/>
    <lineage>
        <taxon>Bacteria</taxon>
        <taxon>Bacillati</taxon>
        <taxon>Bacillota</taxon>
        <taxon>Clostridia</taxon>
        <taxon>Eubacteriales</taxon>
        <taxon>Oscillospiraceae</taxon>
        <taxon>Ructibacterium</taxon>
    </lineage>
</organism>
<feature type="domain" description="Peptidase S11 D-Ala-D-Ala carboxypeptidase A C-terminal" evidence="19">
    <location>
        <begin position="323"/>
        <end position="415"/>
    </location>
</feature>
<evidence type="ECO:0000256" key="12">
    <source>
        <dbReference type="ARBA" id="ARBA00034000"/>
    </source>
</evidence>